<dbReference type="GeneID" id="54322719"/>
<dbReference type="OrthoDB" id="89349at2759"/>
<evidence type="ECO:0000256" key="5">
    <source>
        <dbReference type="RuleBase" id="RU361163"/>
    </source>
</evidence>
<keyword evidence="3 5" id="KW-0378">Hydrolase</keyword>
<gene>
    <name evidence="7" type="ORF">ATNIH1004_000017</name>
    <name evidence="8" type="ORF">EYZ11_013121</name>
</gene>
<dbReference type="Gene3D" id="2.60.120.180">
    <property type="match status" value="1"/>
</dbReference>
<dbReference type="RefSeq" id="XP_033430500.1">
    <property type="nucleotide sequence ID" value="XM_033564743.1"/>
</dbReference>
<proteinExistence type="inferred from homology"/>
<reference evidence="8 9" key="1">
    <citation type="submission" date="2019-03" db="EMBL/GenBank/DDBJ databases">
        <title>The genome sequence of a newly discovered highly antifungal drug resistant Aspergillus species, Aspergillus tanneri NIH 1004.</title>
        <authorList>
            <person name="Mounaud S."/>
            <person name="Singh I."/>
            <person name="Joardar V."/>
            <person name="Pakala S."/>
            <person name="Pakala S."/>
            <person name="Venepally P."/>
            <person name="Hoover J."/>
            <person name="Nierman W."/>
            <person name="Chung J."/>
            <person name="Losada L."/>
        </authorList>
    </citation>
    <scope>NUCLEOTIDE SEQUENCE [LARGE SCALE GENOMIC DNA]</scope>
    <source>
        <strain evidence="8 9">NIH1004</strain>
    </source>
</reference>
<evidence type="ECO:0000313" key="7">
    <source>
        <dbReference type="EMBL" id="KAA8651139.1"/>
    </source>
</evidence>
<sequence length="239" mass="26060">MKTFTLFSSLTLSISVGAQAATLCDQFATYKQDPFLLNNNLWGQGSGTGSQCTYFDGASSWEVSWHTSWNWAGGDDQVKSYANAGLEFNKKLVSEIGSIPTAAEWSYDNTNIKADVAYDLFTAADINHSTSSGDYELMIWLGKYGSIQPIGSQIATVDIGGHTWEVWYGGSTQQTYSFVASNGPVTSFSGDIKNFWDYLTHNHGYPASSQYLITLQFGTEPFTGGQSTLTVSKWSANVA</sequence>
<evidence type="ECO:0000256" key="6">
    <source>
        <dbReference type="SAM" id="SignalP"/>
    </source>
</evidence>
<evidence type="ECO:0000256" key="3">
    <source>
        <dbReference type="ARBA" id="ARBA00022801"/>
    </source>
</evidence>
<keyword evidence="5" id="KW-0119">Carbohydrate metabolism</keyword>
<comment type="caution">
    <text evidence="8">The sequence shown here is derived from an EMBL/GenBank/DDBJ whole genome shotgun (WGS) entry which is preliminary data.</text>
</comment>
<dbReference type="Proteomes" id="UP000308092">
    <property type="component" value="Unassembled WGS sequence"/>
</dbReference>
<dbReference type="AlphaFoldDB" id="A0A4V3UMI2"/>
<dbReference type="EMBL" id="QUQM01000002">
    <property type="protein sequence ID" value="KAA8651139.1"/>
    <property type="molecule type" value="Genomic_DNA"/>
</dbReference>
<evidence type="ECO:0000313" key="9">
    <source>
        <dbReference type="Proteomes" id="UP000308092"/>
    </source>
</evidence>
<evidence type="ECO:0000256" key="4">
    <source>
        <dbReference type="ARBA" id="ARBA00023295"/>
    </source>
</evidence>
<dbReference type="EMBL" id="SOSA01001214">
    <property type="protein sequence ID" value="THC87434.1"/>
    <property type="molecule type" value="Genomic_DNA"/>
</dbReference>
<dbReference type="InterPro" id="IPR013319">
    <property type="entry name" value="GH11/12"/>
</dbReference>
<protein>
    <submittedName>
        <fullName evidence="7">Endoglucanase-1</fullName>
    </submittedName>
</protein>
<comment type="similarity">
    <text evidence="1 5">Belongs to the glycosyl hydrolase 12 (cellulase H) family.</text>
</comment>
<feature type="chain" id="PRO_5036125434" evidence="6">
    <location>
        <begin position="21"/>
        <end position="239"/>
    </location>
</feature>
<organism evidence="8 9">
    <name type="scientific">Aspergillus tanneri</name>
    <dbReference type="NCBI Taxonomy" id="1220188"/>
    <lineage>
        <taxon>Eukaryota</taxon>
        <taxon>Fungi</taxon>
        <taxon>Dikarya</taxon>
        <taxon>Ascomycota</taxon>
        <taxon>Pezizomycotina</taxon>
        <taxon>Eurotiomycetes</taxon>
        <taxon>Eurotiomycetidae</taxon>
        <taxon>Eurotiales</taxon>
        <taxon>Aspergillaceae</taxon>
        <taxon>Aspergillus</taxon>
        <taxon>Aspergillus subgen. Circumdati</taxon>
    </lineage>
</organism>
<dbReference type="Proteomes" id="UP000324241">
    <property type="component" value="Unassembled WGS sequence"/>
</dbReference>
<keyword evidence="2 6" id="KW-0732">Signal</keyword>
<reference evidence="7 10" key="2">
    <citation type="submission" date="2019-08" db="EMBL/GenBank/DDBJ databases">
        <title>The genome sequence of a newly discovered highly antifungal drug resistant Aspergillus species, Aspergillus tanneri NIH 1004.</title>
        <authorList>
            <person name="Mounaud S."/>
            <person name="Singh I."/>
            <person name="Joardar V."/>
            <person name="Pakala S."/>
            <person name="Pakala S."/>
            <person name="Venepally P."/>
            <person name="Chung J.K."/>
            <person name="Losada L."/>
            <person name="Nierman W.C."/>
        </authorList>
    </citation>
    <scope>NUCLEOTIDE SEQUENCE [LARGE SCALE GENOMIC DNA]</scope>
    <source>
        <strain evidence="7 10">NIH1004</strain>
    </source>
</reference>
<keyword evidence="4 5" id="KW-0326">Glycosidase</keyword>
<name>A0A4V3UMI2_9EURO</name>
<dbReference type="SUPFAM" id="SSF49899">
    <property type="entry name" value="Concanavalin A-like lectins/glucanases"/>
    <property type="match status" value="1"/>
</dbReference>
<dbReference type="InterPro" id="IPR002594">
    <property type="entry name" value="GH12"/>
</dbReference>
<dbReference type="InterPro" id="IPR013320">
    <property type="entry name" value="ConA-like_dom_sf"/>
</dbReference>
<feature type="signal peptide" evidence="6">
    <location>
        <begin position="1"/>
        <end position="20"/>
    </location>
</feature>
<evidence type="ECO:0000256" key="1">
    <source>
        <dbReference type="ARBA" id="ARBA00005519"/>
    </source>
</evidence>
<dbReference type="GO" id="GO:0000272">
    <property type="term" value="P:polysaccharide catabolic process"/>
    <property type="evidence" value="ECO:0007669"/>
    <property type="project" value="UniProtKB-KW"/>
</dbReference>
<keyword evidence="9" id="KW-1185">Reference proteome</keyword>
<evidence type="ECO:0000313" key="8">
    <source>
        <dbReference type="EMBL" id="THC87434.1"/>
    </source>
</evidence>
<dbReference type="GO" id="GO:0008810">
    <property type="term" value="F:cellulase activity"/>
    <property type="evidence" value="ECO:0007669"/>
    <property type="project" value="InterPro"/>
</dbReference>
<dbReference type="VEuPathDB" id="FungiDB:EYZ11_013121"/>
<dbReference type="STRING" id="1220188.A0A4V3UMI2"/>
<dbReference type="PANTHER" id="PTHR34002:SF10">
    <property type="entry name" value="PUTATIVE-RELATED"/>
    <property type="match status" value="1"/>
</dbReference>
<dbReference type="Pfam" id="PF01670">
    <property type="entry name" value="Glyco_hydro_12"/>
    <property type="match status" value="1"/>
</dbReference>
<evidence type="ECO:0000313" key="10">
    <source>
        <dbReference type="Proteomes" id="UP000324241"/>
    </source>
</evidence>
<evidence type="ECO:0000256" key="2">
    <source>
        <dbReference type="ARBA" id="ARBA00022729"/>
    </source>
</evidence>
<dbReference type="PANTHER" id="PTHR34002">
    <property type="entry name" value="BLR1656 PROTEIN"/>
    <property type="match status" value="1"/>
</dbReference>
<accession>A0A4V3UMI2</accession>
<keyword evidence="5" id="KW-0624">Polysaccharide degradation</keyword>